<evidence type="ECO:0000256" key="1">
    <source>
        <dbReference type="SAM" id="SignalP"/>
    </source>
</evidence>
<feature type="signal peptide" evidence="1">
    <location>
        <begin position="1"/>
        <end position="20"/>
    </location>
</feature>
<organism evidence="2 3">
    <name type="scientific">Candidatus Methylobacter oryzae</name>
    <dbReference type="NCBI Taxonomy" id="2497749"/>
    <lineage>
        <taxon>Bacteria</taxon>
        <taxon>Pseudomonadati</taxon>
        <taxon>Pseudomonadota</taxon>
        <taxon>Gammaproteobacteria</taxon>
        <taxon>Methylococcales</taxon>
        <taxon>Methylococcaceae</taxon>
        <taxon>Methylobacter</taxon>
    </lineage>
</organism>
<gene>
    <name evidence="2" type="ORF">EKO24_010890</name>
</gene>
<evidence type="ECO:0008006" key="4">
    <source>
        <dbReference type="Google" id="ProtNLM"/>
    </source>
</evidence>
<comment type="caution">
    <text evidence="2">The sequence shown here is derived from an EMBL/GenBank/DDBJ whole genome shotgun (WGS) entry which is preliminary data.</text>
</comment>
<dbReference type="Proteomes" id="UP000733744">
    <property type="component" value="Unassembled WGS sequence"/>
</dbReference>
<protein>
    <recommendedName>
        <fullName evidence="4">Lipoprotein</fullName>
    </recommendedName>
</protein>
<dbReference type="RefSeq" id="WP_127029993.1">
    <property type="nucleotide sequence ID" value="NZ_RYFG02000094.1"/>
</dbReference>
<accession>A0ABY3CAV1</accession>
<keyword evidence="1" id="KW-0732">Signal</keyword>
<evidence type="ECO:0000313" key="2">
    <source>
        <dbReference type="EMBL" id="TRW94905.1"/>
    </source>
</evidence>
<reference evidence="2 3" key="1">
    <citation type="journal article" date="2019" name="Antonie Van Leeuwenhoek">
        <title>Description of 'Ca. Methylobacter oryzae' KRF1, a novel species from the environmentally important Methylobacter clade 2.</title>
        <authorList>
            <person name="Khatri K."/>
            <person name="Mohite J.A."/>
            <person name="Pandit P.S."/>
            <person name="Bahulikar R."/>
            <person name="Rahalkar M.C."/>
        </authorList>
    </citation>
    <scope>NUCLEOTIDE SEQUENCE [LARGE SCALE GENOMIC DNA]</scope>
    <source>
        <strain evidence="2 3">KRF1</strain>
    </source>
</reference>
<keyword evidence="3" id="KW-1185">Reference proteome</keyword>
<evidence type="ECO:0000313" key="3">
    <source>
        <dbReference type="Proteomes" id="UP000733744"/>
    </source>
</evidence>
<proteinExistence type="predicted"/>
<dbReference type="EMBL" id="RYFG02000094">
    <property type="protein sequence ID" value="TRW94905.1"/>
    <property type="molecule type" value="Genomic_DNA"/>
</dbReference>
<name>A0ABY3CAV1_9GAMM</name>
<feature type="chain" id="PRO_5046446326" description="Lipoprotein" evidence="1">
    <location>
        <begin position="21"/>
        <end position="109"/>
    </location>
</feature>
<sequence length="109" mass="11907">MNNKVLVFIVALCINLSACGGNKSNENTAKLAFINNCVKQESSTRAVEQAKSYCDCAADAVFSNSSISDETKNLMPTISDKSSKIHTQHDIATVRGLLMSCYTSKFYKK</sequence>